<dbReference type="AlphaFoldDB" id="A0A9N9N967"/>
<accession>A0A9N9N967</accession>
<organism evidence="1 2">
    <name type="scientific">Cetraspora pellucida</name>
    <dbReference type="NCBI Taxonomy" id="1433469"/>
    <lineage>
        <taxon>Eukaryota</taxon>
        <taxon>Fungi</taxon>
        <taxon>Fungi incertae sedis</taxon>
        <taxon>Mucoromycota</taxon>
        <taxon>Glomeromycotina</taxon>
        <taxon>Glomeromycetes</taxon>
        <taxon>Diversisporales</taxon>
        <taxon>Gigasporaceae</taxon>
        <taxon>Cetraspora</taxon>
    </lineage>
</organism>
<comment type="caution">
    <text evidence="1">The sequence shown here is derived from an EMBL/GenBank/DDBJ whole genome shotgun (WGS) entry which is preliminary data.</text>
</comment>
<keyword evidence="2" id="KW-1185">Reference proteome</keyword>
<dbReference type="EMBL" id="CAJVQA010011992">
    <property type="protein sequence ID" value="CAG8712733.1"/>
    <property type="molecule type" value="Genomic_DNA"/>
</dbReference>
<evidence type="ECO:0000313" key="2">
    <source>
        <dbReference type="Proteomes" id="UP000789759"/>
    </source>
</evidence>
<evidence type="ECO:0000313" key="1">
    <source>
        <dbReference type="EMBL" id="CAG8712733.1"/>
    </source>
</evidence>
<name>A0A9N9N967_9GLOM</name>
<reference evidence="1" key="1">
    <citation type="submission" date="2021-06" db="EMBL/GenBank/DDBJ databases">
        <authorList>
            <person name="Kallberg Y."/>
            <person name="Tangrot J."/>
            <person name="Rosling A."/>
        </authorList>
    </citation>
    <scope>NUCLEOTIDE SEQUENCE</scope>
    <source>
        <strain evidence="1">FL966</strain>
    </source>
</reference>
<proteinExistence type="predicted"/>
<dbReference type="Proteomes" id="UP000789759">
    <property type="component" value="Unassembled WGS sequence"/>
</dbReference>
<feature type="non-terminal residue" evidence="1">
    <location>
        <position position="1"/>
    </location>
</feature>
<protein>
    <submittedName>
        <fullName evidence="1">5680_t:CDS:1</fullName>
    </submittedName>
</protein>
<sequence>ISMPKRSKHARQSLEAIRKHWKQAKNSDQKLESEPVKELEFRIVEELEPEPIEYEEVVSEMQMENLDKLSDAEPD</sequence>
<gene>
    <name evidence="1" type="ORF">CPELLU_LOCUS12420</name>
</gene>
<dbReference type="OrthoDB" id="10474430at2759"/>